<keyword evidence="3" id="KW-1185">Reference proteome</keyword>
<feature type="domain" description="Methyltransferase type 11" evidence="1">
    <location>
        <begin position="51"/>
        <end position="144"/>
    </location>
</feature>
<dbReference type="RefSeq" id="WP_118991270.1">
    <property type="nucleotide sequence ID" value="NZ_CP023434.1"/>
</dbReference>
<dbReference type="KEGG" id="abae:CL176_10635"/>
<reference evidence="2 3" key="1">
    <citation type="submission" date="2017-09" db="EMBL/GenBank/DDBJ databases">
        <title>Complete genome sequence of Oxytococcus suis strain ZY16052.</title>
        <authorList>
            <person name="Li F."/>
        </authorList>
    </citation>
    <scope>NUCLEOTIDE SEQUENCE [LARGE SCALE GENOMIC DNA]</scope>
    <source>
        <strain evidence="2 3">ZY16052</strain>
    </source>
</reference>
<dbReference type="AlphaFoldDB" id="A0A347WMV4"/>
<dbReference type="GO" id="GO:0008757">
    <property type="term" value="F:S-adenosylmethionine-dependent methyltransferase activity"/>
    <property type="evidence" value="ECO:0007669"/>
    <property type="project" value="InterPro"/>
</dbReference>
<dbReference type="InterPro" id="IPR029063">
    <property type="entry name" value="SAM-dependent_MTases_sf"/>
</dbReference>
<dbReference type="Proteomes" id="UP000263232">
    <property type="component" value="Chromosome"/>
</dbReference>
<evidence type="ECO:0000313" key="3">
    <source>
        <dbReference type="Proteomes" id="UP000263232"/>
    </source>
</evidence>
<evidence type="ECO:0000313" key="2">
    <source>
        <dbReference type="EMBL" id="AXY26411.1"/>
    </source>
</evidence>
<dbReference type="EMBL" id="CP023434">
    <property type="protein sequence ID" value="AXY26411.1"/>
    <property type="molecule type" value="Genomic_DNA"/>
</dbReference>
<sequence>MIDQLLNIQTTQKRDWPIHIRHKYSRLEPTAYPALKQLEKLLEFDETSHWVDIGCGSGRTLFYFNHFAQIEATGIELHPVTFQELTDNLDRYQQAHPDKPPIHLIQADATKTRWQDSYTHLYFFNPFSLPILKRVLQAIQANYRQSSRDTYLIFYYVLPEIERFLSQHTQLELVYSVPYQHAIDAADRFMIYRI</sequence>
<dbReference type="OrthoDB" id="9780095at2"/>
<name>A0A347WMV4_9LACT</name>
<protein>
    <recommendedName>
        <fullName evidence="1">Methyltransferase type 11 domain-containing protein</fullName>
    </recommendedName>
</protein>
<gene>
    <name evidence="2" type="ORF">CL176_10635</name>
</gene>
<dbReference type="Pfam" id="PF08241">
    <property type="entry name" value="Methyltransf_11"/>
    <property type="match status" value="1"/>
</dbReference>
<accession>A0A347WMV4</accession>
<dbReference type="InterPro" id="IPR013216">
    <property type="entry name" value="Methyltransf_11"/>
</dbReference>
<proteinExistence type="predicted"/>
<dbReference type="CDD" id="cd02440">
    <property type="entry name" value="AdoMet_MTases"/>
    <property type="match status" value="1"/>
</dbReference>
<evidence type="ECO:0000259" key="1">
    <source>
        <dbReference type="Pfam" id="PF08241"/>
    </source>
</evidence>
<dbReference type="SUPFAM" id="SSF53335">
    <property type="entry name" value="S-adenosyl-L-methionine-dependent methyltransferases"/>
    <property type="match status" value="1"/>
</dbReference>
<organism evidence="2 3">
    <name type="scientific">Suicoccus acidiformans</name>
    <dbReference type="NCBI Taxonomy" id="2036206"/>
    <lineage>
        <taxon>Bacteria</taxon>
        <taxon>Bacillati</taxon>
        <taxon>Bacillota</taxon>
        <taxon>Bacilli</taxon>
        <taxon>Lactobacillales</taxon>
        <taxon>Aerococcaceae</taxon>
        <taxon>Suicoccus</taxon>
    </lineage>
</organism>
<dbReference type="Gene3D" id="3.40.50.150">
    <property type="entry name" value="Vaccinia Virus protein VP39"/>
    <property type="match status" value="1"/>
</dbReference>